<dbReference type="EMBL" id="JBBPBN010000023">
    <property type="protein sequence ID" value="KAK9011041.1"/>
    <property type="molecule type" value="Genomic_DNA"/>
</dbReference>
<reference evidence="1 2" key="1">
    <citation type="journal article" date="2024" name="G3 (Bethesda)">
        <title>Genome assembly of Hibiscus sabdariffa L. provides insights into metabolisms of medicinal natural products.</title>
        <authorList>
            <person name="Kim T."/>
        </authorList>
    </citation>
    <scope>NUCLEOTIDE SEQUENCE [LARGE SCALE GENOMIC DNA]</scope>
    <source>
        <strain evidence="1">TK-2024</strain>
        <tissue evidence="1">Old leaves</tissue>
    </source>
</reference>
<evidence type="ECO:0000313" key="2">
    <source>
        <dbReference type="Proteomes" id="UP001396334"/>
    </source>
</evidence>
<name>A0ABR2RDM7_9ROSI</name>
<sequence>MLILSKDKESLRESTDSDEAGLCITGDVDSIDSNQTRLFQSVQGIFNRSFQFMLSHKVQGNYFNPVHGMHSDLVQYSNTVGLNSRPVRCGILI</sequence>
<evidence type="ECO:0000313" key="1">
    <source>
        <dbReference type="EMBL" id="KAK9011041.1"/>
    </source>
</evidence>
<dbReference type="Proteomes" id="UP001396334">
    <property type="component" value="Unassembled WGS sequence"/>
</dbReference>
<organism evidence="1 2">
    <name type="scientific">Hibiscus sabdariffa</name>
    <name type="common">roselle</name>
    <dbReference type="NCBI Taxonomy" id="183260"/>
    <lineage>
        <taxon>Eukaryota</taxon>
        <taxon>Viridiplantae</taxon>
        <taxon>Streptophyta</taxon>
        <taxon>Embryophyta</taxon>
        <taxon>Tracheophyta</taxon>
        <taxon>Spermatophyta</taxon>
        <taxon>Magnoliopsida</taxon>
        <taxon>eudicotyledons</taxon>
        <taxon>Gunneridae</taxon>
        <taxon>Pentapetalae</taxon>
        <taxon>rosids</taxon>
        <taxon>malvids</taxon>
        <taxon>Malvales</taxon>
        <taxon>Malvaceae</taxon>
        <taxon>Malvoideae</taxon>
        <taxon>Hibiscus</taxon>
    </lineage>
</organism>
<accession>A0ABR2RDM7</accession>
<keyword evidence="2" id="KW-1185">Reference proteome</keyword>
<protein>
    <submittedName>
        <fullName evidence="1">Uncharacterized protein</fullName>
    </submittedName>
</protein>
<gene>
    <name evidence="1" type="ORF">V6N11_043898</name>
</gene>
<proteinExistence type="predicted"/>
<comment type="caution">
    <text evidence="1">The sequence shown here is derived from an EMBL/GenBank/DDBJ whole genome shotgun (WGS) entry which is preliminary data.</text>
</comment>